<feature type="compositionally biased region" description="Basic and acidic residues" evidence="6">
    <location>
        <begin position="509"/>
        <end position="520"/>
    </location>
</feature>
<evidence type="ECO:0000256" key="4">
    <source>
        <dbReference type="ARBA" id="ARBA00022729"/>
    </source>
</evidence>
<keyword evidence="5" id="KW-0106">Calcium</keyword>
<keyword evidence="8" id="KW-1185">Reference proteome</keyword>
<evidence type="ECO:0000256" key="3">
    <source>
        <dbReference type="ARBA" id="ARBA00022525"/>
    </source>
</evidence>
<dbReference type="NCBIfam" id="TIGR02543">
    <property type="entry name" value="List_Bact_rpt"/>
    <property type="match status" value="3"/>
</dbReference>
<dbReference type="InterPro" id="IPR028974">
    <property type="entry name" value="TSP_type-3_rpt"/>
</dbReference>
<dbReference type="InterPro" id="IPR042229">
    <property type="entry name" value="Listeria/Bacterioides_rpt_sf"/>
</dbReference>
<accession>N2AFX9</accession>
<dbReference type="PANTHER" id="PTHR37467">
    <property type="entry name" value="EXPORTED CALCIUM-BINDING GLYCOPROTEIN-RELATED"/>
    <property type="match status" value="1"/>
</dbReference>
<gene>
    <name evidence="7" type="ORF">C823_02995</name>
</gene>
<dbReference type="GO" id="GO:0005509">
    <property type="term" value="F:calcium ion binding"/>
    <property type="evidence" value="ECO:0007669"/>
    <property type="project" value="InterPro"/>
</dbReference>
<dbReference type="GO" id="GO:0030313">
    <property type="term" value="C:cell envelope"/>
    <property type="evidence" value="ECO:0007669"/>
    <property type="project" value="UniProtKB-SubCell"/>
</dbReference>
<dbReference type="SUPFAM" id="SSF103647">
    <property type="entry name" value="TSP type-3 repeat"/>
    <property type="match status" value="1"/>
</dbReference>
<keyword evidence="3" id="KW-0964">Secreted</keyword>
<dbReference type="PANTHER" id="PTHR37467:SF1">
    <property type="entry name" value="EXPORTED CALCIUM-BINDING GLYCOPROTEIN"/>
    <property type="match status" value="1"/>
</dbReference>
<feature type="compositionally biased region" description="Polar residues" evidence="6">
    <location>
        <begin position="458"/>
        <end position="467"/>
    </location>
</feature>
<comment type="caution">
    <text evidence="7">The sequence shown here is derived from an EMBL/GenBank/DDBJ whole genome shotgun (WGS) entry which is preliminary data.</text>
</comment>
<sequence length="686" mass="75389">MYYDCAIITKEENDEKSFFKKALAVILASAVTVSVTPQSNVTTALSARRYVSLNTTFKTLKTGQKGYKLYLKNNTSDWKIRQVTTSDKSICTVYGKTESDVLLKAKKEGRATVKVRIDTKKRTKNNTKTLKCRINVISQTQDPAPEVPSEQDGKSKYVVTFDSDGGNAVSNQTVVHGETVKKPEVPVKQGYTFNGWYKDKNSESGYDFTSAVTENITLYARWNKNYTITFQTNGGNKIEDQTVESGKTVKSPQDPVKTGCTFVGWYLDSQLKQAYDFSAPVTKNITLYARWKVVNASTPVNSSGSTGGSSGSTGGNSNGSGNNNTGNGNNNTGNDNTNIPSGSYMVKFHSNGGSNIADQLVKEGAYVNVPDIPLRNGYAFAGWYTDAATTKLFNFWETTVNSNLQLYACWVDTNDKTDTDGDGLTDALEEFYKTDKTKPDTDGDGLSDYEEVVLLGTDPTNPDTNGNGIPDGDEDTDGDGLSNLHEIKLGTNPIAKDTDEDGLTDAEEVNIHRTDPKLADTDQDGVSDGKEVELGTNPLVAESQFTVKLTSEPTNTDTVVPTVEMNLSGEQVETLCITPIENDTFFPEDMPGYMGQAYDFHVDGNFQDALISFQFDPSTLGPDAEPTIYHFDDKQQLLEEMPTTINGNVASAHVSHFSGYILIDKNAHEETFEWIENWDGDHKYWR</sequence>
<dbReference type="InterPro" id="IPR053180">
    <property type="entry name" value="Ca-binding_acidic-repeat"/>
</dbReference>
<evidence type="ECO:0000256" key="2">
    <source>
        <dbReference type="ARBA" id="ARBA00004613"/>
    </source>
</evidence>
<dbReference type="Gene3D" id="2.60.40.4270">
    <property type="entry name" value="Listeria-Bacteroides repeat domain"/>
    <property type="match status" value="3"/>
</dbReference>
<dbReference type="Pfam" id="PF18884">
    <property type="entry name" value="TSP3_bac"/>
    <property type="match status" value="5"/>
</dbReference>
<evidence type="ECO:0000256" key="1">
    <source>
        <dbReference type="ARBA" id="ARBA00004196"/>
    </source>
</evidence>
<feature type="compositionally biased region" description="Acidic residues" evidence="6">
    <location>
        <begin position="498"/>
        <end position="508"/>
    </location>
</feature>
<name>N2AFX9_9FIRM</name>
<dbReference type="InterPro" id="IPR059100">
    <property type="entry name" value="TSP3_bac"/>
</dbReference>
<feature type="compositionally biased region" description="Gly residues" evidence="6">
    <location>
        <begin position="305"/>
        <end position="318"/>
    </location>
</feature>
<feature type="region of interest" description="Disordered" evidence="6">
    <location>
        <begin position="299"/>
        <end position="344"/>
    </location>
</feature>
<reference evidence="7 8" key="1">
    <citation type="journal article" date="2014" name="Genome Announc.">
        <title>Draft genome sequences of the altered schaedler flora, a defined bacterial community from gnotobiotic mice.</title>
        <authorList>
            <person name="Wannemuehler M.J."/>
            <person name="Overstreet A.M."/>
            <person name="Ward D.V."/>
            <person name="Phillips G.J."/>
        </authorList>
    </citation>
    <scope>NUCLEOTIDE SEQUENCE [LARGE SCALE GENOMIC DNA]</scope>
    <source>
        <strain evidence="7 8">ASF492</strain>
    </source>
</reference>
<evidence type="ECO:0000256" key="6">
    <source>
        <dbReference type="SAM" id="MobiDB-lite"/>
    </source>
</evidence>
<dbReference type="STRING" id="1235802.C823_02995"/>
<feature type="compositionally biased region" description="Low complexity" evidence="6">
    <location>
        <begin position="319"/>
        <end position="338"/>
    </location>
</feature>
<evidence type="ECO:0000313" key="8">
    <source>
        <dbReference type="Proteomes" id="UP000012589"/>
    </source>
</evidence>
<dbReference type="EMBL" id="AQFT01000091">
    <property type="protein sequence ID" value="EMZ25105.1"/>
    <property type="molecule type" value="Genomic_DNA"/>
</dbReference>
<dbReference type="Pfam" id="PF09479">
    <property type="entry name" value="Flg_new"/>
    <property type="match status" value="3"/>
</dbReference>
<evidence type="ECO:0000256" key="5">
    <source>
        <dbReference type="ARBA" id="ARBA00022837"/>
    </source>
</evidence>
<keyword evidence="4" id="KW-0732">Signal</keyword>
<feature type="region of interest" description="Disordered" evidence="6">
    <location>
        <begin position="457"/>
        <end position="536"/>
    </location>
</feature>
<evidence type="ECO:0000313" key="7">
    <source>
        <dbReference type="EMBL" id="EMZ25105.1"/>
    </source>
</evidence>
<dbReference type="OrthoDB" id="1775972at2"/>
<dbReference type="PATRIC" id="fig|1235802.3.peg.3164"/>
<dbReference type="eggNOG" id="COG2304">
    <property type="taxonomic scope" value="Bacteria"/>
</dbReference>
<proteinExistence type="predicted"/>
<dbReference type="InterPro" id="IPR013378">
    <property type="entry name" value="InlB-like_B-rpt"/>
</dbReference>
<dbReference type="eggNOG" id="COG2247">
    <property type="taxonomic scope" value="Bacteria"/>
</dbReference>
<dbReference type="HOGENOM" id="CLU_401028_0_0_9"/>
<comment type="subcellular location">
    <subcellularLocation>
        <location evidence="1">Cell envelope</location>
    </subcellularLocation>
    <subcellularLocation>
        <location evidence="2">Secreted</location>
    </subcellularLocation>
</comment>
<dbReference type="Proteomes" id="UP000012589">
    <property type="component" value="Unassembled WGS sequence"/>
</dbReference>
<dbReference type="AlphaFoldDB" id="N2AFX9"/>
<evidence type="ECO:0008006" key="9">
    <source>
        <dbReference type="Google" id="ProtNLM"/>
    </source>
</evidence>
<organism evidence="7 8">
    <name type="scientific">Eubacterium plexicaudatum ASF492</name>
    <dbReference type="NCBI Taxonomy" id="1235802"/>
    <lineage>
        <taxon>Bacteria</taxon>
        <taxon>Bacillati</taxon>
        <taxon>Bacillota</taxon>
        <taxon>Clostridia</taxon>
        <taxon>Eubacteriales</taxon>
        <taxon>Eubacteriaceae</taxon>
        <taxon>Eubacterium</taxon>
    </lineage>
</organism>
<protein>
    <recommendedName>
        <fullName evidence="9">BIG2 domain-containing protein</fullName>
    </recommendedName>
</protein>